<keyword evidence="4 12" id="KW-0812">Transmembrane</keyword>
<dbReference type="FunFam" id="1.20.5.110:FF:000006">
    <property type="entry name" value="Syntaxin 6"/>
    <property type="match status" value="1"/>
</dbReference>
<evidence type="ECO:0000259" key="13">
    <source>
        <dbReference type="PROSITE" id="PS50192"/>
    </source>
</evidence>
<dbReference type="SUPFAM" id="SSF47661">
    <property type="entry name" value="t-snare proteins"/>
    <property type="match status" value="1"/>
</dbReference>
<dbReference type="GO" id="GO:0005829">
    <property type="term" value="C:cytosol"/>
    <property type="evidence" value="ECO:0007669"/>
    <property type="project" value="GOC"/>
</dbReference>
<keyword evidence="5" id="KW-0653">Protein transport</keyword>
<dbReference type="EnsemblMetazoa" id="XM_030997591">
    <property type="protein sequence ID" value="XP_030853451"/>
    <property type="gene ID" value="LOC574734"/>
</dbReference>
<dbReference type="GeneID" id="574734"/>
<dbReference type="GeneID" id="755205"/>
<keyword evidence="6 12" id="KW-1133">Transmembrane helix</keyword>
<dbReference type="InterPro" id="IPR000727">
    <property type="entry name" value="T_SNARE_dom"/>
</dbReference>
<accession>A0A7M7PM17</accession>
<evidence type="ECO:0000256" key="4">
    <source>
        <dbReference type="ARBA" id="ARBA00022692"/>
    </source>
</evidence>
<evidence type="ECO:0000256" key="7">
    <source>
        <dbReference type="ARBA" id="ARBA00023034"/>
    </source>
</evidence>
<dbReference type="PROSITE" id="PS50192">
    <property type="entry name" value="T_SNARE"/>
    <property type="match status" value="1"/>
</dbReference>
<evidence type="ECO:0000256" key="8">
    <source>
        <dbReference type="ARBA" id="ARBA00023054"/>
    </source>
</evidence>
<evidence type="ECO:0000256" key="9">
    <source>
        <dbReference type="ARBA" id="ARBA00023136"/>
    </source>
</evidence>
<feature type="domain" description="T-SNARE coiled-coil homology" evidence="13">
    <location>
        <begin position="158"/>
        <end position="220"/>
    </location>
</feature>
<evidence type="ECO:0000313" key="15">
    <source>
        <dbReference type="Proteomes" id="UP000007110"/>
    </source>
</evidence>
<dbReference type="OrthoDB" id="546861at2759"/>
<feature type="coiled-coil region" evidence="10">
    <location>
        <begin position="47"/>
        <end position="74"/>
    </location>
</feature>
<dbReference type="KEGG" id="spu:755205"/>
<dbReference type="RefSeq" id="XP_030853451.1">
    <property type="nucleotide sequence ID" value="XM_030997591.1"/>
</dbReference>
<keyword evidence="15" id="KW-1185">Reference proteome</keyword>
<evidence type="ECO:0000256" key="12">
    <source>
        <dbReference type="SAM" id="Phobius"/>
    </source>
</evidence>
<feature type="compositionally biased region" description="Basic and acidic residues" evidence="11">
    <location>
        <begin position="136"/>
        <end position="146"/>
    </location>
</feature>
<dbReference type="Proteomes" id="UP000007110">
    <property type="component" value="Unassembled WGS sequence"/>
</dbReference>
<reference evidence="14" key="2">
    <citation type="submission" date="2021-01" db="UniProtKB">
        <authorList>
            <consortium name="EnsemblMetazoa"/>
        </authorList>
    </citation>
    <scope>IDENTIFICATION</scope>
</reference>
<evidence type="ECO:0000256" key="10">
    <source>
        <dbReference type="SAM" id="Coils"/>
    </source>
</evidence>
<evidence type="ECO:0000256" key="5">
    <source>
        <dbReference type="ARBA" id="ARBA00022927"/>
    </source>
</evidence>
<dbReference type="SMART" id="SM00397">
    <property type="entry name" value="t_SNARE"/>
    <property type="match status" value="1"/>
</dbReference>
<dbReference type="Pfam" id="PF05739">
    <property type="entry name" value="SNARE"/>
    <property type="match status" value="1"/>
</dbReference>
<comment type="similarity">
    <text evidence="2">Belongs to the syntaxin family.</text>
</comment>
<comment type="subcellular location">
    <subcellularLocation>
        <location evidence="1">Golgi apparatus membrane</location>
        <topology evidence="1">Single-pass type IV membrane protein</topology>
    </subcellularLocation>
</comment>
<dbReference type="InterPro" id="IPR006012">
    <property type="entry name" value="Syntaxin/epimorphin_CS"/>
</dbReference>
<dbReference type="GO" id="GO:0042147">
    <property type="term" value="P:retrograde transport, endosome to Golgi"/>
    <property type="evidence" value="ECO:0000318"/>
    <property type="project" value="GO_Central"/>
</dbReference>
<reference evidence="15" key="1">
    <citation type="submission" date="2015-02" db="EMBL/GenBank/DDBJ databases">
        <title>Genome sequencing for Strongylocentrotus purpuratus.</title>
        <authorList>
            <person name="Murali S."/>
            <person name="Liu Y."/>
            <person name="Vee V."/>
            <person name="English A."/>
            <person name="Wang M."/>
            <person name="Skinner E."/>
            <person name="Han Y."/>
            <person name="Muzny D.M."/>
            <person name="Worley K.C."/>
            <person name="Gibbs R.A."/>
        </authorList>
    </citation>
    <scope>NUCLEOTIDE SEQUENCE</scope>
</reference>
<dbReference type="GO" id="GO:0031201">
    <property type="term" value="C:SNARE complex"/>
    <property type="evidence" value="ECO:0000318"/>
    <property type="project" value="GO_Central"/>
</dbReference>
<dbReference type="GO" id="GO:0006906">
    <property type="term" value="P:vesicle fusion"/>
    <property type="evidence" value="ECO:0000318"/>
    <property type="project" value="GO_Central"/>
</dbReference>
<dbReference type="GO" id="GO:0000139">
    <property type="term" value="C:Golgi membrane"/>
    <property type="evidence" value="ECO:0007669"/>
    <property type="project" value="UniProtKB-SubCell"/>
</dbReference>
<evidence type="ECO:0000256" key="2">
    <source>
        <dbReference type="ARBA" id="ARBA00009063"/>
    </source>
</evidence>
<dbReference type="Pfam" id="PF09177">
    <property type="entry name" value="STX6_10_61_N"/>
    <property type="match status" value="1"/>
</dbReference>
<dbReference type="InterPro" id="IPR010989">
    <property type="entry name" value="SNARE"/>
</dbReference>
<dbReference type="KEGG" id="spu:574734"/>
<dbReference type="PROSITE" id="PS00914">
    <property type="entry name" value="SYNTAXIN"/>
    <property type="match status" value="1"/>
</dbReference>
<dbReference type="GO" id="GO:0012505">
    <property type="term" value="C:endomembrane system"/>
    <property type="evidence" value="ECO:0000318"/>
    <property type="project" value="GO_Central"/>
</dbReference>
<evidence type="ECO:0000256" key="11">
    <source>
        <dbReference type="SAM" id="MobiDB-lite"/>
    </source>
</evidence>
<evidence type="ECO:0000256" key="3">
    <source>
        <dbReference type="ARBA" id="ARBA00022448"/>
    </source>
</evidence>
<dbReference type="GO" id="GO:0006886">
    <property type="term" value="P:intracellular protein transport"/>
    <property type="evidence" value="ECO:0000318"/>
    <property type="project" value="GO_Central"/>
</dbReference>
<dbReference type="GO" id="GO:0030672">
    <property type="term" value="C:synaptic vesicle membrane"/>
    <property type="evidence" value="ECO:0000318"/>
    <property type="project" value="GO_Central"/>
</dbReference>
<proteinExistence type="inferred from homology"/>
<dbReference type="SUPFAM" id="SSF58038">
    <property type="entry name" value="SNARE fusion complex"/>
    <property type="match status" value="1"/>
</dbReference>
<keyword evidence="7" id="KW-0333">Golgi apparatus</keyword>
<dbReference type="EnsemblMetazoa" id="XM_030997707">
    <property type="protein sequence ID" value="XP_030853567"/>
    <property type="gene ID" value="LOC755205"/>
</dbReference>
<dbReference type="Gene3D" id="1.20.58.90">
    <property type="match status" value="1"/>
</dbReference>
<dbReference type="GO" id="GO:0005484">
    <property type="term" value="F:SNAP receptor activity"/>
    <property type="evidence" value="ECO:0000318"/>
    <property type="project" value="GO_Central"/>
</dbReference>
<keyword evidence="8 10" id="KW-0175">Coiled coil</keyword>
<dbReference type="CDD" id="cd15851">
    <property type="entry name" value="SNARE_Syntaxin6"/>
    <property type="match status" value="1"/>
</dbReference>
<dbReference type="AlphaFoldDB" id="A0A7M7PM17"/>
<dbReference type="GO" id="GO:0048193">
    <property type="term" value="P:Golgi vesicle transport"/>
    <property type="evidence" value="ECO:0007669"/>
    <property type="project" value="InterPro"/>
</dbReference>
<name>A0A7M7PM17_STRPU</name>
<dbReference type="FunFam" id="1.20.58.90:FF:000002">
    <property type="entry name" value="syntaxin-6 isoform X1"/>
    <property type="match status" value="1"/>
</dbReference>
<keyword evidence="9 12" id="KW-0472">Membrane</keyword>
<dbReference type="GO" id="GO:0000149">
    <property type="term" value="F:SNARE binding"/>
    <property type="evidence" value="ECO:0000318"/>
    <property type="project" value="GO_Central"/>
</dbReference>
<dbReference type="InParanoid" id="A0A7M7PM17"/>
<dbReference type="InterPro" id="IPR015260">
    <property type="entry name" value="Syntaxin-6/10/61_N"/>
</dbReference>
<sequence>MSLEDPFFVVKEEVEKAVNTSEGLYQRWTQLLEDTNSVSKEEYDWTMNELRNSLRSIEWDVEDLEETISIVEANPRKFRIEPSDLDTRRLFVTRTKDRVREMKEHMSSPGTKTREDKKSRQSLLPNGPGRPKHKYSRLEQEAEDENQRFIRDSNQQQQLIMESQDDQIDRVADSVGVLKNMSHSIGNELDEQAVMLDDFSTELENTESRLDGVMKKMAKVTRMSNDKRQWMAIAVLLVVMLIVIILFFI</sequence>
<keyword evidence="3" id="KW-0813">Transport</keyword>
<dbReference type="Gene3D" id="1.20.5.110">
    <property type="match status" value="1"/>
</dbReference>
<feature type="region of interest" description="Disordered" evidence="11">
    <location>
        <begin position="98"/>
        <end position="146"/>
    </location>
</feature>
<feature type="transmembrane region" description="Helical" evidence="12">
    <location>
        <begin position="230"/>
        <end position="248"/>
    </location>
</feature>
<dbReference type="RefSeq" id="XP_030853567.1">
    <property type="nucleotide sequence ID" value="XM_030997707.1"/>
</dbReference>
<dbReference type="GO" id="GO:0048278">
    <property type="term" value="P:vesicle docking"/>
    <property type="evidence" value="ECO:0000318"/>
    <property type="project" value="GO_Central"/>
</dbReference>
<evidence type="ECO:0000256" key="1">
    <source>
        <dbReference type="ARBA" id="ARBA00004409"/>
    </source>
</evidence>
<dbReference type="GO" id="GO:0005802">
    <property type="term" value="C:trans-Golgi network"/>
    <property type="evidence" value="ECO:0007669"/>
    <property type="project" value="UniProtKB-ARBA"/>
</dbReference>
<dbReference type="PANTHER" id="PTHR12791">
    <property type="entry name" value="GOLGI SNARE BET1-RELATED"/>
    <property type="match status" value="1"/>
</dbReference>
<evidence type="ECO:0000256" key="6">
    <source>
        <dbReference type="ARBA" id="ARBA00022989"/>
    </source>
</evidence>
<feature type="compositionally biased region" description="Basic and acidic residues" evidence="11">
    <location>
        <begin position="98"/>
        <end position="119"/>
    </location>
</feature>
<dbReference type="OMA" id="MTHTESR"/>
<protein>
    <recommendedName>
        <fullName evidence="13">t-SNARE coiled-coil homology domain-containing protein</fullName>
    </recommendedName>
</protein>
<evidence type="ECO:0000313" key="14">
    <source>
        <dbReference type="EnsemblMetazoa" id="XP_030853451"/>
    </source>
</evidence>
<organism evidence="14 15">
    <name type="scientific">Strongylocentrotus purpuratus</name>
    <name type="common">Purple sea urchin</name>
    <dbReference type="NCBI Taxonomy" id="7668"/>
    <lineage>
        <taxon>Eukaryota</taxon>
        <taxon>Metazoa</taxon>
        <taxon>Echinodermata</taxon>
        <taxon>Eleutherozoa</taxon>
        <taxon>Echinozoa</taxon>
        <taxon>Echinoidea</taxon>
        <taxon>Euechinoidea</taxon>
        <taxon>Echinacea</taxon>
        <taxon>Camarodonta</taxon>
        <taxon>Echinidea</taxon>
        <taxon>Strongylocentrotidae</taxon>
        <taxon>Strongylocentrotus</taxon>
    </lineage>
</organism>